<protein>
    <submittedName>
        <fullName evidence="4">FecR family protein</fullName>
    </submittedName>
    <submittedName>
        <fullName evidence="6">Iron transport regulator</fullName>
    </submittedName>
</protein>
<keyword evidence="1" id="KW-0812">Transmembrane</keyword>
<dbReference type="AlphaFoldDB" id="A0A1Y4VV20"/>
<evidence type="ECO:0000259" key="2">
    <source>
        <dbReference type="Pfam" id="PF04773"/>
    </source>
</evidence>
<dbReference type="InterPro" id="IPR006860">
    <property type="entry name" value="FecR"/>
</dbReference>
<evidence type="ECO:0000313" key="9">
    <source>
        <dbReference type="Proteomes" id="UP000435059"/>
    </source>
</evidence>
<feature type="domain" description="FecR protein" evidence="2">
    <location>
        <begin position="124"/>
        <end position="213"/>
    </location>
</feature>
<dbReference type="GO" id="GO:0016989">
    <property type="term" value="F:sigma factor antagonist activity"/>
    <property type="evidence" value="ECO:0007669"/>
    <property type="project" value="TreeGrafter"/>
</dbReference>
<keyword evidence="9" id="KW-1185">Reference proteome</keyword>
<evidence type="ECO:0000313" key="8">
    <source>
        <dbReference type="Proteomes" id="UP000434604"/>
    </source>
</evidence>
<keyword evidence="1" id="KW-1133">Transmembrane helix</keyword>
<evidence type="ECO:0000259" key="3">
    <source>
        <dbReference type="Pfam" id="PF16344"/>
    </source>
</evidence>
<reference evidence="7" key="1">
    <citation type="submission" date="2017-04" db="EMBL/GenBank/DDBJ databases">
        <title>Function of individual gut microbiota members based on whole genome sequencing of pure cultures obtained from chicken caecum.</title>
        <authorList>
            <person name="Medvecky M."/>
            <person name="Cejkova D."/>
            <person name="Polansky O."/>
            <person name="Karasova D."/>
            <person name="Kubasova T."/>
            <person name="Cizek A."/>
            <person name="Rychlik I."/>
        </authorList>
    </citation>
    <scope>NUCLEOTIDE SEQUENCE [LARGE SCALE GENOMIC DNA]</scope>
    <source>
        <strain evidence="7">An109</strain>
    </source>
</reference>
<sequence length="330" mass="38519">MKEEFDRLIYDFLSGSITKEDLHKLNEWVYSDPENQEYFEQQKRIWLLSAEYENASVHEERAYSRFAERIRKHKSAPAGKVRRALFVKYAGYAAAIIILLFTTPFIIYNFTTPDDSLISEVYAPRKSKLKMKLPDGSIVWLNADSKLSYSESFSRKNRNVQLEGEGYFEVAHGEHPFVVQTDSAQIKVLGTKFNVKNYGDENYIKVSLLEGSIALSCINQEFIMKPNQTMTVNKLDQTYKLTESADYAEQWINCKVFWDEIPMSIISKELERQFDVTFAFESEQLKNLIFHGSFIIETNNLEKILDIMSETNKFSYSIEKDKVYIYSLKK</sequence>
<evidence type="ECO:0000313" key="7">
    <source>
        <dbReference type="Proteomes" id="UP000196036"/>
    </source>
</evidence>
<dbReference type="EMBL" id="WDES01000036">
    <property type="protein sequence ID" value="KAB6084298.1"/>
    <property type="molecule type" value="Genomic_DNA"/>
</dbReference>
<accession>A0A1Y4VV20</accession>
<evidence type="ECO:0000313" key="4">
    <source>
        <dbReference type="EMBL" id="KAB6084298.1"/>
    </source>
</evidence>
<proteinExistence type="predicted"/>
<reference evidence="6" key="2">
    <citation type="journal article" date="2018" name="BMC Genomics">
        <title>Whole genome sequencing and function prediction of 133 gut anaerobes isolated from chicken caecum in pure cultures.</title>
        <authorList>
            <person name="Medvecky M."/>
            <person name="Cejkova D."/>
            <person name="Polansky O."/>
            <person name="Karasova D."/>
            <person name="Kubasova T."/>
            <person name="Cizek A."/>
            <person name="Rychlik I."/>
        </authorList>
    </citation>
    <scope>NUCLEOTIDE SEQUENCE</scope>
    <source>
        <strain evidence="6">An109</strain>
    </source>
</reference>
<dbReference type="PIRSF" id="PIRSF018266">
    <property type="entry name" value="FecR"/>
    <property type="match status" value="1"/>
</dbReference>
<dbReference type="Gene3D" id="2.60.120.1440">
    <property type="match status" value="1"/>
</dbReference>
<evidence type="ECO:0000313" key="5">
    <source>
        <dbReference type="EMBL" id="KAB6149427.1"/>
    </source>
</evidence>
<dbReference type="Pfam" id="PF04773">
    <property type="entry name" value="FecR"/>
    <property type="match status" value="1"/>
</dbReference>
<dbReference type="InterPro" id="IPR032508">
    <property type="entry name" value="FecR_C"/>
</dbReference>
<dbReference type="RefSeq" id="WP_087317597.1">
    <property type="nucleotide sequence ID" value="NZ_CP072212.1"/>
</dbReference>
<dbReference type="EMBL" id="WDED01000004">
    <property type="protein sequence ID" value="KAB6149427.1"/>
    <property type="molecule type" value="Genomic_DNA"/>
</dbReference>
<dbReference type="Gene3D" id="3.55.50.30">
    <property type="match status" value="1"/>
</dbReference>
<reference evidence="8 9" key="3">
    <citation type="journal article" date="2019" name="Nat. Med.">
        <title>A library of human gut bacterial isolates paired with longitudinal multiomics data enables mechanistic microbiome research.</title>
        <authorList>
            <person name="Poyet M."/>
            <person name="Groussin M."/>
            <person name="Gibbons S.M."/>
            <person name="Avila-Pacheco J."/>
            <person name="Jiang X."/>
            <person name="Kearney S.M."/>
            <person name="Perrotta A.R."/>
            <person name="Berdy B."/>
            <person name="Zhao S."/>
            <person name="Lieberman T.D."/>
            <person name="Swanson P.K."/>
            <person name="Smith M."/>
            <person name="Roesemann S."/>
            <person name="Alexander J.E."/>
            <person name="Rich S.A."/>
            <person name="Livny J."/>
            <person name="Vlamakis H."/>
            <person name="Clish C."/>
            <person name="Bullock K."/>
            <person name="Deik A."/>
            <person name="Scott J."/>
            <person name="Pierce K.A."/>
            <person name="Xavier R.J."/>
            <person name="Alm E.J."/>
        </authorList>
    </citation>
    <scope>NUCLEOTIDE SEQUENCE [LARGE SCALE GENOMIC DNA]</scope>
    <source>
        <strain evidence="5 8">BIOML-A58</strain>
        <strain evidence="4 9">BIOML-A74</strain>
    </source>
</reference>
<dbReference type="Proteomes" id="UP000434604">
    <property type="component" value="Unassembled WGS sequence"/>
</dbReference>
<feature type="transmembrane region" description="Helical" evidence="1">
    <location>
        <begin position="89"/>
        <end position="110"/>
    </location>
</feature>
<dbReference type="Proteomes" id="UP000435059">
    <property type="component" value="Unassembled WGS sequence"/>
</dbReference>
<evidence type="ECO:0000256" key="1">
    <source>
        <dbReference type="SAM" id="Phobius"/>
    </source>
</evidence>
<name>A0A1Y4VV20_9BACE</name>
<dbReference type="Pfam" id="PF16344">
    <property type="entry name" value="FecR_C"/>
    <property type="match status" value="1"/>
</dbReference>
<keyword evidence="1" id="KW-0472">Membrane</keyword>
<comment type="caution">
    <text evidence="6">The sequence shown here is derived from an EMBL/GenBank/DDBJ whole genome shotgun (WGS) entry which is preliminary data.</text>
</comment>
<dbReference type="PANTHER" id="PTHR30273">
    <property type="entry name" value="PERIPLASMIC SIGNAL SENSOR AND SIGMA FACTOR ACTIVATOR FECR-RELATED"/>
    <property type="match status" value="1"/>
</dbReference>
<gene>
    <name evidence="6" type="ORF">B5E52_03790</name>
    <name evidence="5" type="ORF">GA398_04105</name>
    <name evidence="4" type="ORF">GA574_18550</name>
</gene>
<dbReference type="Proteomes" id="UP000196036">
    <property type="component" value="Unassembled WGS sequence"/>
</dbReference>
<organism evidence="6 7">
    <name type="scientific">Bacteroides xylanisolvens</name>
    <dbReference type="NCBI Taxonomy" id="371601"/>
    <lineage>
        <taxon>Bacteria</taxon>
        <taxon>Pseudomonadati</taxon>
        <taxon>Bacteroidota</taxon>
        <taxon>Bacteroidia</taxon>
        <taxon>Bacteroidales</taxon>
        <taxon>Bacteroidaceae</taxon>
        <taxon>Bacteroides</taxon>
    </lineage>
</organism>
<feature type="domain" description="Protein FecR C-terminal" evidence="3">
    <location>
        <begin position="259"/>
        <end position="325"/>
    </location>
</feature>
<dbReference type="EMBL" id="NFLW01000005">
    <property type="protein sequence ID" value="OUQ72974.1"/>
    <property type="molecule type" value="Genomic_DNA"/>
</dbReference>
<dbReference type="PANTHER" id="PTHR30273:SF2">
    <property type="entry name" value="PROTEIN FECR"/>
    <property type="match status" value="1"/>
</dbReference>
<dbReference type="InterPro" id="IPR012373">
    <property type="entry name" value="Ferrdict_sens_TM"/>
</dbReference>
<evidence type="ECO:0000313" key="6">
    <source>
        <dbReference type="EMBL" id="OUQ72974.1"/>
    </source>
</evidence>